<feature type="signal peptide" evidence="1">
    <location>
        <begin position="1"/>
        <end position="23"/>
    </location>
</feature>
<keyword evidence="1" id="KW-0732">Signal</keyword>
<proteinExistence type="predicted"/>
<name>A0A1M5B0M2_9BACT</name>
<gene>
    <name evidence="2" type="ORF">SAMN05444008_10788</name>
</gene>
<evidence type="ECO:0000313" key="3">
    <source>
        <dbReference type="Proteomes" id="UP000184368"/>
    </source>
</evidence>
<organism evidence="2 3">
    <name type="scientific">Cnuella takakiae</name>
    <dbReference type="NCBI Taxonomy" id="1302690"/>
    <lineage>
        <taxon>Bacteria</taxon>
        <taxon>Pseudomonadati</taxon>
        <taxon>Bacteroidota</taxon>
        <taxon>Chitinophagia</taxon>
        <taxon>Chitinophagales</taxon>
        <taxon>Chitinophagaceae</taxon>
        <taxon>Cnuella</taxon>
    </lineage>
</organism>
<dbReference type="OrthoDB" id="893325at2"/>
<reference evidence="2 3" key="1">
    <citation type="submission" date="2016-11" db="EMBL/GenBank/DDBJ databases">
        <authorList>
            <person name="Jaros S."/>
            <person name="Januszkiewicz K."/>
            <person name="Wedrychowicz H."/>
        </authorList>
    </citation>
    <scope>NUCLEOTIDE SEQUENCE [LARGE SCALE GENOMIC DNA]</scope>
    <source>
        <strain evidence="2 3">DSM 26897</strain>
    </source>
</reference>
<dbReference type="AlphaFoldDB" id="A0A1M5B0M2"/>
<evidence type="ECO:0000313" key="2">
    <source>
        <dbReference type="EMBL" id="SHF36064.1"/>
    </source>
</evidence>
<protein>
    <recommendedName>
        <fullName evidence="4">Outer membrane protein beta-barrel domain-containing protein</fullName>
    </recommendedName>
</protein>
<feature type="chain" id="PRO_5012838532" description="Outer membrane protein beta-barrel domain-containing protein" evidence="1">
    <location>
        <begin position="24"/>
        <end position="196"/>
    </location>
</feature>
<dbReference type="RefSeq" id="WP_073042823.1">
    <property type="nucleotide sequence ID" value="NZ_FQUO01000007.1"/>
</dbReference>
<dbReference type="Proteomes" id="UP000184368">
    <property type="component" value="Unassembled WGS sequence"/>
</dbReference>
<sequence length="196" mass="20723">MKTIKNAVLTSLLALGAAAPAFAQESKKESEFQLLLGGALELGGDNIATVYFTNGEDQKVNAGQGGSIAVGGQLKLANAPRFLLRTTVGFKYLTTQADNVHIRLTRIPFITTANWMVAPKLRIGAGLSAHTGIRFKTGGIGDDMKFKGAVGPILEIAYSGIGLSYTAMKYTDTEKNTYSANAIGITISGVVRPKKK</sequence>
<evidence type="ECO:0000256" key="1">
    <source>
        <dbReference type="SAM" id="SignalP"/>
    </source>
</evidence>
<dbReference type="EMBL" id="FQUO01000007">
    <property type="protein sequence ID" value="SHF36064.1"/>
    <property type="molecule type" value="Genomic_DNA"/>
</dbReference>
<keyword evidence="3" id="KW-1185">Reference proteome</keyword>
<accession>A0A1M5B0M2</accession>
<evidence type="ECO:0008006" key="4">
    <source>
        <dbReference type="Google" id="ProtNLM"/>
    </source>
</evidence>